<dbReference type="OrthoDB" id="3058101at2759"/>
<protein>
    <submittedName>
        <fullName evidence="2">Uncharacterized protein</fullName>
    </submittedName>
</protein>
<dbReference type="AlphaFoldDB" id="A0A9P5NKZ2"/>
<dbReference type="Proteomes" id="UP000724874">
    <property type="component" value="Unassembled WGS sequence"/>
</dbReference>
<dbReference type="EMBL" id="JADNYJ010000070">
    <property type="protein sequence ID" value="KAF8891923.1"/>
    <property type="molecule type" value="Genomic_DNA"/>
</dbReference>
<keyword evidence="3" id="KW-1185">Reference proteome</keyword>
<organism evidence="2 3">
    <name type="scientific">Gymnopilus junonius</name>
    <name type="common">Spectacular rustgill mushroom</name>
    <name type="synonym">Gymnopilus spectabilis subsp. junonius</name>
    <dbReference type="NCBI Taxonomy" id="109634"/>
    <lineage>
        <taxon>Eukaryota</taxon>
        <taxon>Fungi</taxon>
        <taxon>Dikarya</taxon>
        <taxon>Basidiomycota</taxon>
        <taxon>Agaricomycotina</taxon>
        <taxon>Agaricomycetes</taxon>
        <taxon>Agaricomycetidae</taxon>
        <taxon>Agaricales</taxon>
        <taxon>Agaricineae</taxon>
        <taxon>Hymenogastraceae</taxon>
        <taxon>Gymnopilus</taxon>
    </lineage>
</organism>
<gene>
    <name evidence="2" type="ORF">CPB84DRAFT_1816247</name>
</gene>
<accession>A0A9P5NKZ2</accession>
<evidence type="ECO:0000313" key="3">
    <source>
        <dbReference type="Proteomes" id="UP000724874"/>
    </source>
</evidence>
<sequence length="340" mass="37491">MLEQQLAQQCSDVDRDHEATGGEEGPAPDPTTGDADGDLGDTHPEIGRGEAVDAAAWAILNAKECPGPVAFSTDDIAHLLDASHPATLSLPSSLLAVAPHLKDLSETWKLQHALTAERMLDTLISLLQLQHLPDPIPQSIWKDITKDAFIDFEKLHASMDQGYNHDDKAKEFVGGFSLVKKDQVSAKKPIRTESEWIHVFSAWSTGVILVYFHCADELEGYRQFVLDLFCTAPSQPQLVISFKVEVQDKYAKSPFHLDDHPHSGVGVKRAAPSLPQPVKWSMVICQNWNLGWCEDPCKNRCKHGYYSECSGQHRAKDKATCLILLQANSSQEGSSGTDWA</sequence>
<evidence type="ECO:0000256" key="1">
    <source>
        <dbReference type="SAM" id="MobiDB-lite"/>
    </source>
</evidence>
<name>A0A9P5NKZ2_GYMJU</name>
<feature type="compositionally biased region" description="Polar residues" evidence="1">
    <location>
        <begin position="1"/>
        <end position="11"/>
    </location>
</feature>
<feature type="region of interest" description="Disordered" evidence="1">
    <location>
        <begin position="1"/>
        <end position="46"/>
    </location>
</feature>
<reference evidence="2" key="1">
    <citation type="submission" date="2020-11" db="EMBL/GenBank/DDBJ databases">
        <authorList>
            <consortium name="DOE Joint Genome Institute"/>
            <person name="Ahrendt S."/>
            <person name="Riley R."/>
            <person name="Andreopoulos W."/>
            <person name="LaButti K."/>
            <person name="Pangilinan J."/>
            <person name="Ruiz-duenas F.J."/>
            <person name="Barrasa J.M."/>
            <person name="Sanchez-Garcia M."/>
            <person name="Camarero S."/>
            <person name="Miyauchi S."/>
            <person name="Serrano A."/>
            <person name="Linde D."/>
            <person name="Babiker R."/>
            <person name="Drula E."/>
            <person name="Ayuso-Fernandez I."/>
            <person name="Pacheco R."/>
            <person name="Padilla G."/>
            <person name="Ferreira P."/>
            <person name="Barriuso J."/>
            <person name="Kellner H."/>
            <person name="Castanera R."/>
            <person name="Alfaro M."/>
            <person name="Ramirez L."/>
            <person name="Pisabarro A.G."/>
            <person name="Kuo A."/>
            <person name="Tritt A."/>
            <person name="Lipzen A."/>
            <person name="He G."/>
            <person name="Yan M."/>
            <person name="Ng V."/>
            <person name="Cullen D."/>
            <person name="Martin F."/>
            <person name="Rosso M.-N."/>
            <person name="Henrissat B."/>
            <person name="Hibbett D."/>
            <person name="Martinez A.T."/>
            <person name="Grigoriev I.V."/>
        </authorList>
    </citation>
    <scope>NUCLEOTIDE SEQUENCE</scope>
    <source>
        <strain evidence="2">AH 44721</strain>
    </source>
</reference>
<proteinExistence type="predicted"/>
<comment type="caution">
    <text evidence="2">The sequence shown here is derived from an EMBL/GenBank/DDBJ whole genome shotgun (WGS) entry which is preliminary data.</text>
</comment>
<evidence type="ECO:0000313" key="2">
    <source>
        <dbReference type="EMBL" id="KAF8891923.1"/>
    </source>
</evidence>